<evidence type="ECO:0000259" key="3">
    <source>
        <dbReference type="Pfam" id="PF00460"/>
    </source>
</evidence>
<dbReference type="InterPro" id="IPR001444">
    <property type="entry name" value="Flag_bb_rod_N"/>
</dbReference>
<dbReference type="AlphaFoldDB" id="A0A1Q8R1K6"/>
<dbReference type="EMBL" id="MLBF01000003">
    <property type="protein sequence ID" value="OLN33478.1"/>
    <property type="molecule type" value="Genomic_DNA"/>
</dbReference>
<evidence type="ECO:0000313" key="7">
    <source>
        <dbReference type="Proteomes" id="UP000186102"/>
    </source>
</evidence>
<evidence type="ECO:0000259" key="4">
    <source>
        <dbReference type="Pfam" id="PF06429"/>
    </source>
</evidence>
<dbReference type="GO" id="GO:0071978">
    <property type="term" value="P:bacterial-type flagellum-dependent swarming motility"/>
    <property type="evidence" value="ECO:0007669"/>
    <property type="project" value="TreeGrafter"/>
</dbReference>
<reference evidence="6 7" key="1">
    <citation type="submission" date="2016-09" db="EMBL/GenBank/DDBJ databases">
        <title>Complete genome of Desulfosporosinus sp. OL.</title>
        <authorList>
            <person name="Mardanov A."/>
            <person name="Beletsky A."/>
            <person name="Panova A."/>
            <person name="Karnachuk O."/>
            <person name="Ravin N."/>
        </authorList>
    </citation>
    <scope>NUCLEOTIDE SEQUENCE [LARGE SCALE GENOMIC DNA]</scope>
    <source>
        <strain evidence="6 7">OL</strain>
    </source>
</reference>
<feature type="domain" description="Flagellar basal-body/hook protein C-terminal" evidence="4">
    <location>
        <begin position="217"/>
        <end position="259"/>
    </location>
</feature>
<dbReference type="InterPro" id="IPR053967">
    <property type="entry name" value="LlgE_F_G-like_D1"/>
</dbReference>
<proteinExistence type="inferred from homology"/>
<keyword evidence="2" id="KW-0975">Bacterial flagellum</keyword>
<dbReference type="PANTHER" id="PTHR30435">
    <property type="entry name" value="FLAGELLAR PROTEIN"/>
    <property type="match status" value="1"/>
</dbReference>
<organism evidence="6 7">
    <name type="scientific">Desulfosporosinus metallidurans</name>
    <dbReference type="NCBI Taxonomy" id="1888891"/>
    <lineage>
        <taxon>Bacteria</taxon>
        <taxon>Bacillati</taxon>
        <taxon>Bacillota</taxon>
        <taxon>Clostridia</taxon>
        <taxon>Eubacteriales</taxon>
        <taxon>Desulfitobacteriaceae</taxon>
        <taxon>Desulfosporosinus</taxon>
    </lineage>
</organism>
<keyword evidence="6" id="KW-0969">Cilium</keyword>
<comment type="subcellular location">
    <subcellularLocation>
        <location evidence="2">Bacterial flagellum basal body</location>
    </subcellularLocation>
</comment>
<dbReference type="InterPro" id="IPR037925">
    <property type="entry name" value="FlgE/F/G-like"/>
</dbReference>
<dbReference type="GO" id="GO:0009425">
    <property type="term" value="C:bacterial-type flagellum basal body"/>
    <property type="evidence" value="ECO:0007669"/>
    <property type="project" value="UniProtKB-SubCell"/>
</dbReference>
<evidence type="ECO:0000313" key="6">
    <source>
        <dbReference type="EMBL" id="OLN33478.1"/>
    </source>
</evidence>
<feature type="domain" description="Flagellar basal body rod protein N-terminal" evidence="3">
    <location>
        <begin position="6"/>
        <end position="34"/>
    </location>
</feature>
<dbReference type="Pfam" id="PF06429">
    <property type="entry name" value="Flg_bbr_C"/>
    <property type="match status" value="1"/>
</dbReference>
<dbReference type="PANTHER" id="PTHR30435:SF19">
    <property type="entry name" value="FLAGELLAR BASAL-BODY ROD PROTEIN FLGG"/>
    <property type="match status" value="1"/>
</dbReference>
<accession>A0A1Q8R1K6</accession>
<dbReference type="InterPro" id="IPR010930">
    <property type="entry name" value="Flg_bb/hook_C_dom"/>
</dbReference>
<dbReference type="InterPro" id="IPR020013">
    <property type="entry name" value="Flagellar_FlgE/F/G"/>
</dbReference>
<dbReference type="Pfam" id="PF00460">
    <property type="entry name" value="Flg_bb_rod"/>
    <property type="match status" value="1"/>
</dbReference>
<evidence type="ECO:0000256" key="1">
    <source>
        <dbReference type="ARBA" id="ARBA00009677"/>
    </source>
</evidence>
<dbReference type="NCBIfam" id="TIGR03506">
    <property type="entry name" value="FlgEFG_subfam"/>
    <property type="match status" value="2"/>
</dbReference>
<comment type="caution">
    <text evidence="6">The sequence shown here is derived from an EMBL/GenBank/DDBJ whole genome shotgun (WGS) entry which is preliminary data.</text>
</comment>
<evidence type="ECO:0000259" key="5">
    <source>
        <dbReference type="Pfam" id="PF22692"/>
    </source>
</evidence>
<dbReference type="Proteomes" id="UP000186102">
    <property type="component" value="Unassembled WGS sequence"/>
</dbReference>
<keyword evidence="6" id="KW-0966">Cell projection</keyword>
<dbReference type="STRING" id="1888891.DSOL_0725"/>
<evidence type="ECO:0000256" key="2">
    <source>
        <dbReference type="RuleBase" id="RU362116"/>
    </source>
</evidence>
<keyword evidence="7" id="KW-1185">Reference proteome</keyword>
<dbReference type="Pfam" id="PF22692">
    <property type="entry name" value="LlgE_F_G_D1"/>
    <property type="match status" value="1"/>
</dbReference>
<dbReference type="SUPFAM" id="SSF117143">
    <property type="entry name" value="Flagellar hook protein flgE"/>
    <property type="match status" value="1"/>
</dbReference>
<keyword evidence="6" id="KW-0282">Flagellum</keyword>
<gene>
    <name evidence="6" type="ORF">DSOL_0725</name>
</gene>
<dbReference type="RefSeq" id="WP_075363519.1">
    <property type="nucleotide sequence ID" value="NZ_MLBF01000003.1"/>
</dbReference>
<protein>
    <submittedName>
        <fullName evidence="6">Flagellar basal-body rod protein FlgG</fullName>
    </submittedName>
</protein>
<feature type="domain" description="Flagellar hook protein FlgE/F/G-like D1" evidence="5">
    <location>
        <begin position="95"/>
        <end position="156"/>
    </location>
</feature>
<comment type="similarity">
    <text evidence="1 2">Belongs to the flagella basal body rod proteins family.</text>
</comment>
<sequence>MRLIGTAASGIRAQQIAIDTIGNNLANVNTPGFKANQVDFAEALSTEVGSVNTKAGGTTGVATLSVGSGVVYNAIGTNFQQGTLAPSDRPLDLGIDGSGFFQVKMSDGTTAYTRVGAFQVDGSGKLSDMQGNVVQPSISIPSGATDLSVATNGEIKGVLDGAETLFGQISLVGFQNPQGLQRNANNLFVPTVNSGAPQVGLPGSTTAGQVLGTIRGQALEQSNVDLAVSMTDLMQVQRAYQMNARLVQDGDQMWGIANSIRR</sequence>
<dbReference type="OrthoDB" id="9804559at2"/>
<name>A0A1Q8R1K6_9FIRM</name>